<feature type="non-terminal residue" evidence="3">
    <location>
        <position position="344"/>
    </location>
</feature>
<keyword evidence="1" id="KW-0732">Signal</keyword>
<evidence type="ECO:0000313" key="3">
    <source>
        <dbReference type="EMBL" id="KAH9293286.1"/>
    </source>
</evidence>
<dbReference type="OMA" id="ECNAACI"/>
<dbReference type="PANTHER" id="PTHR37735:SF1">
    <property type="entry name" value="OS08G0567000 PROTEIN"/>
    <property type="match status" value="1"/>
</dbReference>
<dbReference type="EMBL" id="JAHRHJ020000002">
    <property type="protein sequence ID" value="KAH9325761.1"/>
    <property type="molecule type" value="Genomic_DNA"/>
</dbReference>
<evidence type="ECO:0000259" key="2">
    <source>
        <dbReference type="Pfam" id="PF25070"/>
    </source>
</evidence>
<evidence type="ECO:0000313" key="4">
    <source>
        <dbReference type="EMBL" id="KAH9325761.1"/>
    </source>
</evidence>
<dbReference type="AlphaFoldDB" id="A0AA38C250"/>
<dbReference type="EMBL" id="JAHRHJ020001344">
    <property type="protein sequence ID" value="KAH9293286.1"/>
    <property type="molecule type" value="Genomic_DNA"/>
</dbReference>
<feature type="signal peptide" evidence="1">
    <location>
        <begin position="1"/>
        <end position="15"/>
    </location>
</feature>
<dbReference type="Proteomes" id="UP000824469">
    <property type="component" value="Unassembled WGS sequence"/>
</dbReference>
<accession>A0AA38C250</accession>
<feature type="domain" description="DUF7794" evidence="2">
    <location>
        <begin position="16"/>
        <end position="280"/>
    </location>
</feature>
<organism evidence="3 5">
    <name type="scientific">Taxus chinensis</name>
    <name type="common">Chinese yew</name>
    <name type="synonym">Taxus wallichiana var. chinensis</name>
    <dbReference type="NCBI Taxonomy" id="29808"/>
    <lineage>
        <taxon>Eukaryota</taxon>
        <taxon>Viridiplantae</taxon>
        <taxon>Streptophyta</taxon>
        <taxon>Embryophyta</taxon>
        <taxon>Tracheophyta</taxon>
        <taxon>Spermatophyta</taxon>
        <taxon>Pinopsida</taxon>
        <taxon>Pinidae</taxon>
        <taxon>Conifers II</taxon>
        <taxon>Cupressales</taxon>
        <taxon>Taxaceae</taxon>
        <taxon>Taxus</taxon>
    </lineage>
</organism>
<gene>
    <name evidence="4" type="ORF">KI387_005939</name>
    <name evidence="3" type="ORF">KI387_041510</name>
</gene>
<evidence type="ECO:0000256" key="1">
    <source>
        <dbReference type="SAM" id="SignalP"/>
    </source>
</evidence>
<sequence length="344" mass="37633">FVMILLLCTTAQIKGSGWVVLVDNPDHRYFRTQSQEAHMTQSDVAAAMSVLLGFAPAASHPSISSSKLDALLTPNPFKRPHAVFMLEARGINQVTLSGLDFSKFGLESYSQRRLVDESNRTAFDLPENEVMLESLNGISDDDCDVHSVEKELLDLALWLGGSYTGGHQPLQGNLSIPLSEELMTFNLLKGADQIFAKELISLHQNIRRVAAIHEDLAKSSQDTTELLIGSFVGVKALQEYYGNDNIPQQGLDVFLNVVVKLFHSLRLSYGGQIVGIISINSNVVPSSDGMFDVKLSSRNSRWLSELGPFKSSAMSNSTIAEVKLVRRAIAWSTGLILLIATLVG</sequence>
<comment type="caution">
    <text evidence="3">The sequence shown here is derived from an EMBL/GenBank/DDBJ whole genome shotgun (WGS) entry which is preliminary data.</text>
</comment>
<reference evidence="3 5" key="1">
    <citation type="journal article" date="2021" name="Nat. Plants">
        <title>The Taxus genome provides insights into paclitaxel biosynthesis.</title>
        <authorList>
            <person name="Xiong X."/>
            <person name="Gou J."/>
            <person name="Liao Q."/>
            <person name="Li Y."/>
            <person name="Zhou Q."/>
            <person name="Bi G."/>
            <person name="Li C."/>
            <person name="Du R."/>
            <person name="Wang X."/>
            <person name="Sun T."/>
            <person name="Guo L."/>
            <person name="Liang H."/>
            <person name="Lu P."/>
            <person name="Wu Y."/>
            <person name="Zhang Z."/>
            <person name="Ro D.K."/>
            <person name="Shang Y."/>
            <person name="Huang S."/>
            <person name="Yan J."/>
        </authorList>
    </citation>
    <scope>NUCLEOTIDE SEQUENCE [LARGE SCALE GENOMIC DNA]</scope>
    <source>
        <strain evidence="3">Ta-2019</strain>
    </source>
</reference>
<dbReference type="PANTHER" id="PTHR37735">
    <property type="entry name" value="OS08G0567000 PROTEIN"/>
    <property type="match status" value="1"/>
</dbReference>
<protein>
    <recommendedName>
        <fullName evidence="2">DUF7794 domain-containing protein</fullName>
    </recommendedName>
</protein>
<proteinExistence type="predicted"/>
<feature type="non-terminal residue" evidence="3">
    <location>
        <position position="1"/>
    </location>
</feature>
<dbReference type="Pfam" id="PF25070">
    <property type="entry name" value="DUF7794"/>
    <property type="match status" value="1"/>
</dbReference>
<dbReference type="InterPro" id="IPR056696">
    <property type="entry name" value="DUF7794"/>
</dbReference>
<dbReference type="GO" id="GO:0012505">
    <property type="term" value="C:endomembrane system"/>
    <property type="evidence" value="ECO:0007669"/>
    <property type="project" value="TreeGrafter"/>
</dbReference>
<feature type="chain" id="PRO_5041589042" description="DUF7794 domain-containing protein" evidence="1">
    <location>
        <begin position="16"/>
        <end position="344"/>
    </location>
</feature>
<name>A0AA38C250_TAXCH</name>
<keyword evidence="5" id="KW-1185">Reference proteome</keyword>
<evidence type="ECO:0000313" key="5">
    <source>
        <dbReference type="Proteomes" id="UP000824469"/>
    </source>
</evidence>